<feature type="coiled-coil region" evidence="1">
    <location>
        <begin position="70"/>
        <end position="104"/>
    </location>
</feature>
<organism evidence="3 4">
    <name type="scientific">Phytophthora nicotianae</name>
    <name type="common">Potato buckeye rot agent</name>
    <name type="synonym">Phytophthora parasitica</name>
    <dbReference type="NCBI Taxonomy" id="4792"/>
    <lineage>
        <taxon>Eukaryota</taxon>
        <taxon>Sar</taxon>
        <taxon>Stramenopiles</taxon>
        <taxon>Oomycota</taxon>
        <taxon>Peronosporomycetes</taxon>
        <taxon>Peronosporales</taxon>
        <taxon>Peronosporaceae</taxon>
        <taxon>Phytophthora</taxon>
    </lineage>
</organism>
<protein>
    <submittedName>
        <fullName evidence="3">Uncharacterized protein</fullName>
    </submittedName>
</protein>
<dbReference type="Proteomes" id="UP000052943">
    <property type="component" value="Unassembled WGS sequence"/>
</dbReference>
<dbReference type="EMBL" id="LNFO01003337">
    <property type="protein sequence ID" value="KUF83249.1"/>
    <property type="molecule type" value="Genomic_DNA"/>
</dbReference>
<feature type="coiled-coil region" evidence="1">
    <location>
        <begin position="188"/>
        <end position="222"/>
    </location>
</feature>
<dbReference type="OrthoDB" id="125270at2759"/>
<sequence>MGKLRVNEGNNVKSGFGEDEIGELRKYIVDMMQAEMELMENIKLNERNVAAANARIKYFKELISQERARYKTLRRELEGDTVELKSLEEKQVVAEAKHREFRDAVAKRESEVQALRTRFQQQRAAMLSLRCQVLSATSNLDKLSSIHASVEKETQNVTVALEECAEPVEQRTARQKLRAKIKYTQRFVVQMEEETNQLAEKRAKLEAEVLKCEQEADKLRESIFLKEKEVEVLFNRLRADTLHVVKENGKIEGKLKAKRRNFRVKTKNEINSLKRRVTFVTSGFDELTELERGQMTNEDALSSIDALSTRREGLEQRLNGQNEQIAAVETAITELQASIATFGRNEEGFDTTRLQEELNIKREDAQVAQKKLEEKQNLLELLEADQNQLDATLKDVEAHIVAAKDTTERLDREIVSLAKDINDQEAKSRSLSASAADAKKKSDDLQAECQKQQRKNKISAKTQAKLRRQKNSLFKQEKELASEIQEAERLCRILGEGIKYGMECVERLRESNALCDDKEKRIEFELRRQELSLQQQCAQEESKFQADVASWDEKVLRSVSFFFLLYMKL</sequence>
<feature type="region of interest" description="Disordered" evidence="2">
    <location>
        <begin position="426"/>
        <end position="462"/>
    </location>
</feature>
<proteinExistence type="predicted"/>
<keyword evidence="1" id="KW-0175">Coiled coil</keyword>
<dbReference type="STRING" id="4790.A0A0W8CGL6"/>
<name>A0A0W8CGL6_PHYNI</name>
<evidence type="ECO:0000313" key="4">
    <source>
        <dbReference type="Proteomes" id="UP000052943"/>
    </source>
</evidence>
<evidence type="ECO:0000256" key="2">
    <source>
        <dbReference type="SAM" id="MobiDB-lite"/>
    </source>
</evidence>
<reference evidence="3 4" key="1">
    <citation type="submission" date="2015-11" db="EMBL/GenBank/DDBJ databases">
        <title>Genomes and virulence difference between two physiological races of Phytophthora nicotianae.</title>
        <authorList>
            <person name="Liu H."/>
            <person name="Ma X."/>
            <person name="Yu H."/>
            <person name="Fang D."/>
            <person name="Li Y."/>
            <person name="Wang X."/>
            <person name="Wang W."/>
            <person name="Dong Y."/>
            <person name="Xiao B."/>
        </authorList>
    </citation>
    <scope>NUCLEOTIDE SEQUENCE [LARGE SCALE GENOMIC DNA]</scope>
    <source>
        <strain evidence="4">race 0</strain>
    </source>
</reference>
<dbReference type="AlphaFoldDB" id="A0A0W8CGL6"/>
<comment type="caution">
    <text evidence="3">The sequence shown here is derived from an EMBL/GenBank/DDBJ whole genome shotgun (WGS) entry which is preliminary data.</text>
</comment>
<accession>A0A0W8CGL6</accession>
<feature type="compositionally biased region" description="Basic residues" evidence="2">
    <location>
        <begin position="452"/>
        <end position="462"/>
    </location>
</feature>
<gene>
    <name evidence="3" type="ORF">AM587_10016396</name>
</gene>
<evidence type="ECO:0000313" key="3">
    <source>
        <dbReference type="EMBL" id="KUF83249.1"/>
    </source>
</evidence>
<evidence type="ECO:0000256" key="1">
    <source>
        <dbReference type="SAM" id="Coils"/>
    </source>
</evidence>